<accession>A0A833R3I7</accession>
<protein>
    <submittedName>
        <fullName evidence="2">Uncharacterized protein</fullName>
    </submittedName>
</protein>
<sequence>MYRPGGSQTSSSQSQAQSYSSAPPPLRQDDINAISSQVLGVLQPQLNQFMEEMRRSMKRSSSHQVRNLIFGECKAKTKAAFGYSEANASTHQAASGLDCRRLSATSASLPLPYSLTPLA</sequence>
<comment type="caution">
    <text evidence="2">The sequence shown here is derived from an EMBL/GenBank/DDBJ whole genome shotgun (WGS) entry which is preliminary data.</text>
</comment>
<proteinExistence type="predicted"/>
<evidence type="ECO:0000313" key="3">
    <source>
        <dbReference type="Proteomes" id="UP000623129"/>
    </source>
</evidence>
<reference evidence="2" key="1">
    <citation type="submission" date="2020-01" db="EMBL/GenBank/DDBJ databases">
        <title>Genome sequence of Kobresia littledalei, the first chromosome-level genome in the family Cyperaceae.</title>
        <authorList>
            <person name="Qu G."/>
        </authorList>
    </citation>
    <scope>NUCLEOTIDE SEQUENCE</scope>
    <source>
        <strain evidence="2">C.B.Clarke</strain>
        <tissue evidence="2">Leaf</tissue>
    </source>
</reference>
<evidence type="ECO:0000256" key="1">
    <source>
        <dbReference type="SAM" id="MobiDB-lite"/>
    </source>
</evidence>
<evidence type="ECO:0000313" key="2">
    <source>
        <dbReference type="EMBL" id="KAF3329333.1"/>
    </source>
</evidence>
<dbReference type="Proteomes" id="UP000623129">
    <property type="component" value="Unassembled WGS sequence"/>
</dbReference>
<name>A0A833R3I7_9POAL</name>
<keyword evidence="3" id="KW-1185">Reference proteome</keyword>
<feature type="region of interest" description="Disordered" evidence="1">
    <location>
        <begin position="1"/>
        <end position="30"/>
    </location>
</feature>
<feature type="compositionally biased region" description="Low complexity" evidence="1">
    <location>
        <begin position="7"/>
        <end position="21"/>
    </location>
</feature>
<dbReference type="AlphaFoldDB" id="A0A833R3I7"/>
<gene>
    <name evidence="2" type="ORF">FCM35_KLT04664</name>
</gene>
<dbReference type="EMBL" id="SWLB01000014">
    <property type="protein sequence ID" value="KAF3329333.1"/>
    <property type="molecule type" value="Genomic_DNA"/>
</dbReference>
<organism evidence="2 3">
    <name type="scientific">Carex littledalei</name>
    <dbReference type="NCBI Taxonomy" id="544730"/>
    <lineage>
        <taxon>Eukaryota</taxon>
        <taxon>Viridiplantae</taxon>
        <taxon>Streptophyta</taxon>
        <taxon>Embryophyta</taxon>
        <taxon>Tracheophyta</taxon>
        <taxon>Spermatophyta</taxon>
        <taxon>Magnoliopsida</taxon>
        <taxon>Liliopsida</taxon>
        <taxon>Poales</taxon>
        <taxon>Cyperaceae</taxon>
        <taxon>Cyperoideae</taxon>
        <taxon>Cariceae</taxon>
        <taxon>Carex</taxon>
        <taxon>Carex subgen. Euthyceras</taxon>
    </lineage>
</organism>